<keyword evidence="1" id="KW-0812">Transmembrane</keyword>
<keyword evidence="1" id="KW-1133">Transmembrane helix</keyword>
<keyword evidence="3" id="KW-1185">Reference proteome</keyword>
<evidence type="ECO:0000256" key="1">
    <source>
        <dbReference type="SAM" id="Phobius"/>
    </source>
</evidence>
<gene>
    <name evidence="2" type="ORF">NEJAP_0245</name>
</gene>
<feature type="transmembrane region" description="Helical" evidence="1">
    <location>
        <begin position="44"/>
        <end position="63"/>
    </location>
</feature>
<dbReference type="RefSeq" id="WP_201348928.1">
    <property type="nucleotide sequence ID" value="NZ_AP014546.1"/>
</dbReference>
<reference evidence="2 3" key="1">
    <citation type="journal article" date="2008" name="Int. J. Syst. Evol. Microbiol.">
        <title>Neptunomonas japonica sp. nov., an Osedax japonicus symbiont-like bacterium isolated from sediment adjacent to sperm whale carcasses off Kagoshima, Japan.</title>
        <authorList>
            <person name="Miyazaki M."/>
            <person name="Nogi Y."/>
            <person name="Fujiwara Y."/>
            <person name="Kawato M."/>
            <person name="Kubokawa K."/>
            <person name="Horikoshi K."/>
        </authorList>
    </citation>
    <scope>NUCLEOTIDE SEQUENCE [LARGE SCALE GENOMIC DNA]</scope>
    <source>
        <strain evidence="2 3">JAMM 1380</strain>
    </source>
</reference>
<evidence type="ECO:0000313" key="3">
    <source>
        <dbReference type="Proteomes" id="UP000595332"/>
    </source>
</evidence>
<accession>A0A7R6P6F0</accession>
<protein>
    <submittedName>
        <fullName evidence="2">Uncharacterized protein</fullName>
    </submittedName>
</protein>
<evidence type="ECO:0000313" key="2">
    <source>
        <dbReference type="EMBL" id="BBB28203.1"/>
    </source>
</evidence>
<dbReference type="AlphaFoldDB" id="A0A7R6P6F0"/>
<organism evidence="2 3">
    <name type="scientific">Neptunomonas japonica JAMM 1380</name>
    <dbReference type="NCBI Taxonomy" id="1441457"/>
    <lineage>
        <taxon>Bacteria</taxon>
        <taxon>Pseudomonadati</taxon>
        <taxon>Pseudomonadota</taxon>
        <taxon>Gammaproteobacteria</taxon>
        <taxon>Oceanospirillales</taxon>
        <taxon>Oceanospirillaceae</taxon>
        <taxon>Neptunomonas</taxon>
    </lineage>
</organism>
<dbReference type="EMBL" id="AP014546">
    <property type="protein sequence ID" value="BBB28203.1"/>
    <property type="molecule type" value="Genomic_DNA"/>
</dbReference>
<dbReference type="Proteomes" id="UP000595332">
    <property type="component" value="Chromosome"/>
</dbReference>
<keyword evidence="1" id="KW-0472">Membrane</keyword>
<sequence length="107" mass="11904">MGGESWDSLLTIVMKLRFTMSNGSPKKTPSSKQKIRSDKWLQRLMKAGIPLAIVSVASLWLGHLLANPAFGKLFIVTLPLALIVGFTYNIRYVMLAVREQRKAASND</sequence>
<dbReference type="KEGG" id="njp:NEJAP_0245"/>
<name>A0A7R6P6F0_9GAMM</name>
<feature type="transmembrane region" description="Helical" evidence="1">
    <location>
        <begin position="69"/>
        <end position="90"/>
    </location>
</feature>
<proteinExistence type="predicted"/>